<evidence type="ECO:0000313" key="2">
    <source>
        <dbReference type="Proteomes" id="UP000017126"/>
    </source>
</evidence>
<dbReference type="InterPro" id="IPR009520">
    <property type="entry name" value="DUF1140"/>
</dbReference>
<comment type="caution">
    <text evidence="1">The sequence shown here is derived from an EMBL/GenBank/DDBJ whole genome shotgun (WGS) entry which is preliminary data.</text>
</comment>
<dbReference type="Proteomes" id="UP000017126">
    <property type="component" value="Unassembled WGS sequence"/>
</dbReference>
<name>A0AAV3L4F6_ENTFC</name>
<protein>
    <submittedName>
        <fullName evidence="1">Uncharacterized protein</fullName>
    </submittedName>
</protein>
<accession>A0AAV3L4F6</accession>
<dbReference type="Pfam" id="PF06600">
    <property type="entry name" value="DUF1140"/>
    <property type="match status" value="1"/>
</dbReference>
<dbReference type="RefSeq" id="WP_002341725.1">
    <property type="nucleotide sequence ID" value="NZ_KI518321.1"/>
</dbReference>
<reference evidence="1 2" key="1">
    <citation type="submission" date="2013-09" db="EMBL/GenBank/DDBJ databases">
        <title>The Genome Sequence of Enterococcus faecium 10/96A.</title>
        <authorList>
            <consortium name="The Broad Institute Genome Sequencing Platform"/>
            <consortium name="The Broad Institute Genome Sequencing Center for Infectious Disease"/>
            <person name="Earl A.M."/>
            <person name="Gilmore M.S."/>
            <person name="Lebreton F."/>
            <person name="Courvalin P."/>
            <person name="Walker B."/>
            <person name="Young S.K."/>
            <person name="Zeng Q."/>
            <person name="Gargeya S."/>
            <person name="Fitzgerald M."/>
            <person name="Haas B."/>
            <person name="Abouelleil A."/>
            <person name="Alvarado L."/>
            <person name="Arachchi H.M."/>
            <person name="Berlin A.M."/>
            <person name="Chapman S.B."/>
            <person name="Dewar J."/>
            <person name="Goldberg J."/>
            <person name="Griggs A."/>
            <person name="Gujja S."/>
            <person name="Hansen M."/>
            <person name="Howarth C."/>
            <person name="Imamovic A."/>
            <person name="Larimer J."/>
            <person name="McCowan C."/>
            <person name="Murphy C."/>
            <person name="Neiman D."/>
            <person name="Pearson M."/>
            <person name="Priest M."/>
            <person name="Roberts A."/>
            <person name="Saif S."/>
            <person name="Shea T."/>
            <person name="Sisk P."/>
            <person name="Sykes S."/>
            <person name="Wortman J."/>
            <person name="Nusbaum C."/>
            <person name="Birren B."/>
        </authorList>
    </citation>
    <scope>NUCLEOTIDE SEQUENCE [LARGE SCALE GENOMIC DNA]</scope>
    <source>
        <strain evidence="1 2">10/96A</strain>
    </source>
</reference>
<feature type="non-terminal residue" evidence="1">
    <location>
        <position position="1"/>
    </location>
</feature>
<gene>
    <name evidence="1" type="ORF">O991_01290</name>
</gene>
<dbReference type="EMBL" id="AXOL01000028">
    <property type="protein sequence ID" value="ERT50807.1"/>
    <property type="molecule type" value="Genomic_DNA"/>
</dbReference>
<organism evidence="1 2">
    <name type="scientific">Enterococcus faecium 10/96A</name>
    <dbReference type="NCBI Taxonomy" id="1391465"/>
    <lineage>
        <taxon>Bacteria</taxon>
        <taxon>Bacillati</taxon>
        <taxon>Bacillota</taxon>
        <taxon>Bacilli</taxon>
        <taxon>Lactobacillales</taxon>
        <taxon>Enterococcaceae</taxon>
        <taxon>Enterococcus</taxon>
    </lineage>
</organism>
<sequence>FDQMRELDRQTNWSKKLHQDRFKFVEKYREILNEYFEED</sequence>
<evidence type="ECO:0000313" key="1">
    <source>
        <dbReference type="EMBL" id="ERT50807.1"/>
    </source>
</evidence>
<proteinExistence type="predicted"/>
<dbReference type="AlphaFoldDB" id="A0AAV3L4F6"/>